<evidence type="ECO:0000313" key="2">
    <source>
        <dbReference type="Proteomes" id="UP000623129"/>
    </source>
</evidence>
<accession>A0A833RMI0</accession>
<dbReference type="Proteomes" id="UP000623129">
    <property type="component" value="Unassembled WGS sequence"/>
</dbReference>
<gene>
    <name evidence="1" type="ORF">FCM35_KLT18755</name>
</gene>
<evidence type="ECO:0000313" key="1">
    <source>
        <dbReference type="EMBL" id="KAF3338168.1"/>
    </source>
</evidence>
<dbReference type="EMBL" id="SWLB01000006">
    <property type="protein sequence ID" value="KAF3338168.1"/>
    <property type="molecule type" value="Genomic_DNA"/>
</dbReference>
<reference evidence="1" key="1">
    <citation type="submission" date="2020-01" db="EMBL/GenBank/DDBJ databases">
        <title>Genome sequence of Kobresia littledalei, the first chromosome-level genome in the family Cyperaceae.</title>
        <authorList>
            <person name="Qu G."/>
        </authorList>
    </citation>
    <scope>NUCLEOTIDE SEQUENCE</scope>
    <source>
        <strain evidence="1">C.B.Clarke</strain>
        <tissue evidence="1">Leaf</tissue>
    </source>
</reference>
<sequence>MWFRPAYPAKGPEPDIEVGPAGAMTERPELRWAFIRKWSRVGALYPYFPNALYCAAIFIPVSSTAPLEHASSRPLHSRHQLHGRINLCLHKWEGDFGVGYADSSGGDKPDTVHILGCQERP</sequence>
<proteinExistence type="predicted"/>
<name>A0A833RMI0_9POAL</name>
<dbReference type="AlphaFoldDB" id="A0A833RMI0"/>
<comment type="caution">
    <text evidence="1">The sequence shown here is derived from an EMBL/GenBank/DDBJ whole genome shotgun (WGS) entry which is preliminary data.</text>
</comment>
<protein>
    <submittedName>
        <fullName evidence="1">Uncharacterized protein</fullName>
    </submittedName>
</protein>
<keyword evidence="2" id="KW-1185">Reference proteome</keyword>
<organism evidence="1 2">
    <name type="scientific">Carex littledalei</name>
    <dbReference type="NCBI Taxonomy" id="544730"/>
    <lineage>
        <taxon>Eukaryota</taxon>
        <taxon>Viridiplantae</taxon>
        <taxon>Streptophyta</taxon>
        <taxon>Embryophyta</taxon>
        <taxon>Tracheophyta</taxon>
        <taxon>Spermatophyta</taxon>
        <taxon>Magnoliopsida</taxon>
        <taxon>Liliopsida</taxon>
        <taxon>Poales</taxon>
        <taxon>Cyperaceae</taxon>
        <taxon>Cyperoideae</taxon>
        <taxon>Cariceae</taxon>
        <taxon>Carex</taxon>
        <taxon>Carex subgen. Euthyceras</taxon>
    </lineage>
</organism>